<dbReference type="EMBL" id="BMMZ01000001">
    <property type="protein sequence ID" value="GGL49150.1"/>
    <property type="molecule type" value="Genomic_DNA"/>
</dbReference>
<comment type="caution">
    <text evidence="2">The sequence shown here is derived from an EMBL/GenBank/DDBJ whole genome shotgun (WGS) entry which is preliminary data.</text>
</comment>
<keyword evidence="1" id="KW-0812">Transmembrane</keyword>
<protein>
    <submittedName>
        <fullName evidence="2">Uncharacterized protein</fullName>
    </submittedName>
</protein>
<reference evidence="2" key="2">
    <citation type="submission" date="2020-09" db="EMBL/GenBank/DDBJ databases">
        <authorList>
            <person name="Sun Q."/>
            <person name="Zhou Y."/>
        </authorList>
    </citation>
    <scope>NUCLEOTIDE SEQUENCE</scope>
    <source>
        <strain evidence="2">CGMCC 4.7306</strain>
    </source>
</reference>
<proteinExistence type="predicted"/>
<feature type="transmembrane region" description="Helical" evidence="1">
    <location>
        <begin position="113"/>
        <end position="134"/>
    </location>
</feature>
<organism evidence="2 3">
    <name type="scientific">Microlunatus endophyticus</name>
    <dbReference type="NCBI Taxonomy" id="1716077"/>
    <lineage>
        <taxon>Bacteria</taxon>
        <taxon>Bacillati</taxon>
        <taxon>Actinomycetota</taxon>
        <taxon>Actinomycetes</taxon>
        <taxon>Propionibacteriales</taxon>
        <taxon>Propionibacteriaceae</taxon>
        <taxon>Microlunatus</taxon>
    </lineage>
</organism>
<dbReference type="AlphaFoldDB" id="A0A917S0M0"/>
<name>A0A917S0M0_9ACTN</name>
<gene>
    <name evidence="2" type="ORF">GCM10011575_04100</name>
</gene>
<evidence type="ECO:0000313" key="3">
    <source>
        <dbReference type="Proteomes" id="UP000613840"/>
    </source>
</evidence>
<evidence type="ECO:0000313" key="2">
    <source>
        <dbReference type="EMBL" id="GGL49150.1"/>
    </source>
</evidence>
<evidence type="ECO:0000256" key="1">
    <source>
        <dbReference type="SAM" id="Phobius"/>
    </source>
</evidence>
<keyword evidence="1" id="KW-1133">Transmembrane helix</keyword>
<feature type="transmembrane region" description="Helical" evidence="1">
    <location>
        <begin position="31"/>
        <end position="56"/>
    </location>
</feature>
<sequence length="184" mass="19489">MRAQPHVRVVAEELRNRPAPTPPDGMIRTGAAAGAGAGFGGSLLYILCSILFGLAVTNSGSTDTSLLPQTARWVSYLLAFTVYGTVTAVIFGAALGAINGSIQRAMWGSKSPLLSWVVGILLNFVLAVLVHLLLDSRGFSQHLAVELRFVTFPSMLFVLEGGIVGLWISHRAEQSTAPDPVSLD</sequence>
<feature type="transmembrane region" description="Helical" evidence="1">
    <location>
        <begin position="149"/>
        <end position="168"/>
    </location>
</feature>
<dbReference type="RefSeq" id="WP_188893492.1">
    <property type="nucleotide sequence ID" value="NZ_BMMZ01000001.1"/>
</dbReference>
<feature type="transmembrane region" description="Helical" evidence="1">
    <location>
        <begin position="76"/>
        <end position="101"/>
    </location>
</feature>
<keyword evidence="3" id="KW-1185">Reference proteome</keyword>
<reference evidence="2" key="1">
    <citation type="journal article" date="2014" name="Int. J. Syst. Evol. Microbiol.">
        <title>Complete genome sequence of Corynebacterium casei LMG S-19264T (=DSM 44701T), isolated from a smear-ripened cheese.</title>
        <authorList>
            <consortium name="US DOE Joint Genome Institute (JGI-PGF)"/>
            <person name="Walter F."/>
            <person name="Albersmeier A."/>
            <person name="Kalinowski J."/>
            <person name="Ruckert C."/>
        </authorList>
    </citation>
    <scope>NUCLEOTIDE SEQUENCE</scope>
    <source>
        <strain evidence="2">CGMCC 4.7306</strain>
    </source>
</reference>
<accession>A0A917S0M0</accession>
<keyword evidence="1" id="KW-0472">Membrane</keyword>
<dbReference type="Proteomes" id="UP000613840">
    <property type="component" value="Unassembled WGS sequence"/>
</dbReference>